<organism evidence="3 4">
    <name type="scientific">Leucobacter chromiiresistens</name>
    <dbReference type="NCBI Taxonomy" id="1079994"/>
    <lineage>
        <taxon>Bacteria</taxon>
        <taxon>Bacillati</taxon>
        <taxon>Actinomycetota</taxon>
        <taxon>Actinomycetes</taxon>
        <taxon>Micrococcales</taxon>
        <taxon>Microbacteriaceae</taxon>
        <taxon>Leucobacter</taxon>
    </lineage>
</organism>
<feature type="region of interest" description="Disordered" evidence="1">
    <location>
        <begin position="134"/>
        <end position="156"/>
    </location>
</feature>
<evidence type="ECO:0000313" key="3">
    <source>
        <dbReference type="EMBL" id="SDQ05944.1"/>
    </source>
</evidence>
<dbReference type="Proteomes" id="UP000182690">
    <property type="component" value="Unassembled WGS sequence"/>
</dbReference>
<dbReference type="eggNOG" id="COG3152">
    <property type="taxonomic scope" value="Bacteria"/>
</dbReference>
<keyword evidence="2" id="KW-1133">Transmembrane helix</keyword>
<feature type="region of interest" description="Disordered" evidence="1">
    <location>
        <begin position="1"/>
        <end position="122"/>
    </location>
</feature>
<dbReference type="RefSeq" id="WP_010156123.1">
    <property type="nucleotide sequence ID" value="NZ_FNKB01000001.1"/>
</dbReference>
<dbReference type="Pfam" id="PF05656">
    <property type="entry name" value="DUF805"/>
    <property type="match status" value="1"/>
</dbReference>
<evidence type="ECO:0000256" key="2">
    <source>
        <dbReference type="SAM" id="Phobius"/>
    </source>
</evidence>
<feature type="transmembrane region" description="Helical" evidence="2">
    <location>
        <begin position="284"/>
        <end position="304"/>
    </location>
</feature>
<name>A0A1H0XSR4_9MICO</name>
<reference evidence="3 4" key="1">
    <citation type="submission" date="2016-10" db="EMBL/GenBank/DDBJ databases">
        <authorList>
            <person name="de Groot N.N."/>
        </authorList>
    </citation>
    <scope>NUCLEOTIDE SEQUENCE [LARGE SCALE GENOMIC DNA]</scope>
    <source>
        <strain evidence="3 4">DSM 22788</strain>
    </source>
</reference>
<dbReference type="STRING" id="1079994.SAMN04488565_0134"/>
<feature type="compositionally biased region" description="Polar residues" evidence="1">
    <location>
        <begin position="71"/>
        <end position="91"/>
    </location>
</feature>
<dbReference type="GO" id="GO:0005886">
    <property type="term" value="C:plasma membrane"/>
    <property type="evidence" value="ECO:0007669"/>
    <property type="project" value="TreeGrafter"/>
</dbReference>
<dbReference type="InterPro" id="IPR008523">
    <property type="entry name" value="DUF805"/>
</dbReference>
<accession>A0A1H0XSR4</accession>
<feature type="compositionally biased region" description="Pro residues" evidence="1">
    <location>
        <begin position="1"/>
        <end position="10"/>
    </location>
</feature>
<evidence type="ECO:0000313" key="4">
    <source>
        <dbReference type="Proteomes" id="UP000182690"/>
    </source>
</evidence>
<dbReference type="PANTHER" id="PTHR34980">
    <property type="entry name" value="INNER MEMBRANE PROTEIN-RELATED-RELATED"/>
    <property type="match status" value="1"/>
</dbReference>
<feature type="compositionally biased region" description="Low complexity" evidence="1">
    <location>
        <begin position="93"/>
        <end position="107"/>
    </location>
</feature>
<feature type="transmembrane region" description="Helical" evidence="2">
    <location>
        <begin position="190"/>
        <end position="221"/>
    </location>
</feature>
<protein>
    <submittedName>
        <fullName evidence="3">Uncharacterized membrane protein YhaH, DUF805 family</fullName>
    </submittedName>
</protein>
<evidence type="ECO:0000256" key="1">
    <source>
        <dbReference type="SAM" id="MobiDB-lite"/>
    </source>
</evidence>
<feature type="transmembrane region" description="Helical" evidence="2">
    <location>
        <begin position="241"/>
        <end position="272"/>
    </location>
</feature>
<dbReference type="PANTHER" id="PTHR34980:SF2">
    <property type="entry name" value="INNER MEMBRANE PROTEIN YHAH-RELATED"/>
    <property type="match status" value="1"/>
</dbReference>
<proteinExistence type="predicted"/>
<sequence>MTYPPTPENPAQPENEKPGQAETGSAAPDEQQPPAGGTPPQYAAPLNEAPQYGAPQPQTPPYGAPQYPAPDSQTPQYSAPQYSEPQYSAPQYSAPDSQAPQYSAPQQPVQPPAPFAAPAPSAYPQQPAFAAAPAYAAGSAGTPGPGEPFDGATDPDDLSRPLYGASFGQAIRRFLKNYAGFSGRASRSEYWWTVLFSFLASLIPLAFYIAGAVMLASASAASSAYNDGFGDEFGSTSSAPAAGLGITILIVGVILLLAVGLGLLVPTIAVTWRRFHDANFAGPFYFLSFIPYVGGLVVLVFMFLPSSPLGRRFDRF</sequence>
<keyword evidence="2" id="KW-0812">Transmembrane</keyword>
<dbReference type="OrthoDB" id="9812349at2"/>
<dbReference type="EMBL" id="FNKB01000001">
    <property type="protein sequence ID" value="SDQ05944.1"/>
    <property type="molecule type" value="Genomic_DNA"/>
</dbReference>
<dbReference type="AlphaFoldDB" id="A0A1H0XSR4"/>
<keyword evidence="2" id="KW-0472">Membrane</keyword>
<feature type="compositionally biased region" description="Pro residues" evidence="1">
    <location>
        <begin position="108"/>
        <end position="117"/>
    </location>
</feature>
<gene>
    <name evidence="3" type="ORF">SAMN04488565_0134</name>
</gene>